<dbReference type="InterPro" id="IPR000515">
    <property type="entry name" value="MetI-like"/>
</dbReference>
<evidence type="ECO:0000256" key="3">
    <source>
        <dbReference type="ARBA" id="ARBA00022692"/>
    </source>
</evidence>
<evidence type="ECO:0000256" key="2">
    <source>
        <dbReference type="ARBA" id="ARBA00022448"/>
    </source>
</evidence>
<dbReference type="KEGG" id="afx:JZ786_01430"/>
<feature type="domain" description="ABC transmembrane type-1" evidence="7">
    <location>
        <begin position="89"/>
        <end position="317"/>
    </location>
</feature>
<dbReference type="GO" id="GO:0055085">
    <property type="term" value="P:transmembrane transport"/>
    <property type="evidence" value="ECO:0007669"/>
    <property type="project" value="InterPro"/>
</dbReference>
<keyword evidence="9" id="KW-1185">Reference proteome</keyword>
<feature type="transmembrane region" description="Helical" evidence="6">
    <location>
        <begin position="557"/>
        <end position="574"/>
    </location>
</feature>
<keyword evidence="2 6" id="KW-0813">Transport</keyword>
<feature type="transmembrane region" description="Helical" evidence="6">
    <location>
        <begin position="459"/>
        <end position="481"/>
    </location>
</feature>
<dbReference type="InterPro" id="IPR035906">
    <property type="entry name" value="MetI-like_sf"/>
</dbReference>
<dbReference type="Pfam" id="PF00528">
    <property type="entry name" value="BPD_transp_1"/>
    <property type="match status" value="1"/>
</dbReference>
<reference evidence="8 9" key="1">
    <citation type="submission" date="2021-02" db="EMBL/GenBank/DDBJ databases">
        <title>Alicyclobacillus curvatus sp. nov. and Alicyclobacillus mengziensis sp. nov., two acidophilic bacteria isolated from acid mine drainage.</title>
        <authorList>
            <person name="Huang Y."/>
        </authorList>
    </citation>
    <scope>NUCLEOTIDE SEQUENCE [LARGE SCALE GENOMIC DNA]</scope>
    <source>
        <strain evidence="8 9">S30H14</strain>
    </source>
</reference>
<feature type="transmembrane region" description="Helical" evidence="6">
    <location>
        <begin position="417"/>
        <end position="438"/>
    </location>
</feature>
<protein>
    <submittedName>
        <fullName evidence="8">ABC transporter permease subunit</fullName>
    </submittedName>
</protein>
<proteinExistence type="inferred from homology"/>
<feature type="transmembrane region" description="Helical" evidence="6">
    <location>
        <begin position="487"/>
        <end position="505"/>
    </location>
</feature>
<comment type="similarity">
    <text evidence="6">Belongs to the binding-protein-dependent transport system permease family.</text>
</comment>
<evidence type="ECO:0000313" key="9">
    <source>
        <dbReference type="Proteomes" id="UP000663505"/>
    </source>
</evidence>
<organism evidence="8 9">
    <name type="scientific">Alicyclobacillus mengziensis</name>
    <dbReference type="NCBI Taxonomy" id="2931921"/>
    <lineage>
        <taxon>Bacteria</taxon>
        <taxon>Bacillati</taxon>
        <taxon>Bacillota</taxon>
        <taxon>Bacilli</taxon>
        <taxon>Bacillales</taxon>
        <taxon>Alicyclobacillaceae</taxon>
        <taxon>Alicyclobacillus</taxon>
    </lineage>
</organism>
<dbReference type="Gene3D" id="1.10.3720.10">
    <property type="entry name" value="MetI-like"/>
    <property type="match status" value="2"/>
</dbReference>
<dbReference type="AlphaFoldDB" id="A0A9X7VZ49"/>
<name>A0A9X7VZ49_9BACL</name>
<dbReference type="GO" id="GO:0005886">
    <property type="term" value="C:plasma membrane"/>
    <property type="evidence" value="ECO:0007669"/>
    <property type="project" value="UniProtKB-SubCell"/>
</dbReference>
<feature type="transmembrane region" description="Helical" evidence="6">
    <location>
        <begin position="623"/>
        <end position="642"/>
    </location>
</feature>
<dbReference type="RefSeq" id="WP_206657084.1">
    <property type="nucleotide sequence ID" value="NZ_CP071182.1"/>
</dbReference>
<feature type="transmembrane region" description="Helical" evidence="6">
    <location>
        <begin position="235"/>
        <end position="253"/>
    </location>
</feature>
<sequence length="665" mass="73497">MMREPANKSPWDVVWRGVITVSVLVFLFAYPRTPPRTTIERWSSGFPLHPFRWSTFFANLSDLGYRIVTLTPGNTLSGQSIRTLLPSHLWPSVTLLSIALGFAMVLGVPKGVYDGIRNPAPTTGSTLSGLIEWIVNSIPDFFLIFALELFGFFLLRKGIHVYFVGSKTFWSGTMVPAFILSLSPMMYLARAVKVSVAAELGQPYVQTAYSKGLSKRLVLRHHILPNCLPTIARSMAPMLGVLFSGLVLVEYLFDRTGIGSGLFFAMGHDGVSPIYGTPLGNPPLAQGHPFDVNWCVSLMIAAVIVFAVFWVGLRFILLVLGYKGIAGTYASKLEENPSGRRWSLQLVVGTLMVTILIGLALLKRHLGIPTPNHMDVLHFQGNSMSTPPFPPSVRHWLGTDASGRDLLSRCIYGIAPTLSYVLITDLVAVGAGAMLAVLSASFNLRCMRFIVDTWNSVTSVIPGIIFALLILEIPAVYWAGVQLGPGHIVWGPIHQIIFVAVLSIIEGGRVAGQLQGTLDTEHKRSYMEAAMVSGNSNWTRFLLYDLRPLRDSAVEQSIVTFTRILLIIATLGFFEDVLQPDWLKVNFGNWEFTGTSLDWGSLFAQNARDFLTAPWVMFPPSLFVAWTAIAVNLIHIGVHRILNTSQRSKVQFRIRRLRGVTRIGE</sequence>
<evidence type="ECO:0000256" key="1">
    <source>
        <dbReference type="ARBA" id="ARBA00004141"/>
    </source>
</evidence>
<evidence type="ECO:0000256" key="6">
    <source>
        <dbReference type="RuleBase" id="RU363032"/>
    </source>
</evidence>
<evidence type="ECO:0000259" key="7">
    <source>
        <dbReference type="PROSITE" id="PS50928"/>
    </source>
</evidence>
<feature type="transmembrane region" description="Helical" evidence="6">
    <location>
        <begin position="141"/>
        <end position="163"/>
    </location>
</feature>
<feature type="transmembrane region" description="Helical" evidence="6">
    <location>
        <begin position="88"/>
        <end position="108"/>
    </location>
</feature>
<dbReference type="PANTHER" id="PTHR43839:SF3">
    <property type="entry name" value="OLIGOPEPTIDE ABC TRANSPORTER, PERMEASE PROTEIN"/>
    <property type="match status" value="1"/>
</dbReference>
<gene>
    <name evidence="8" type="ORF">JZ786_01430</name>
</gene>
<dbReference type="Proteomes" id="UP000663505">
    <property type="component" value="Chromosome"/>
</dbReference>
<evidence type="ECO:0000256" key="4">
    <source>
        <dbReference type="ARBA" id="ARBA00022989"/>
    </source>
</evidence>
<dbReference type="CDD" id="cd06261">
    <property type="entry name" value="TM_PBP2"/>
    <property type="match status" value="1"/>
</dbReference>
<feature type="transmembrane region" description="Helical" evidence="6">
    <location>
        <begin position="13"/>
        <end position="30"/>
    </location>
</feature>
<keyword evidence="5 6" id="KW-0472">Membrane</keyword>
<dbReference type="PROSITE" id="PS50928">
    <property type="entry name" value="ABC_TM1"/>
    <property type="match status" value="1"/>
</dbReference>
<dbReference type="SUPFAM" id="SSF161098">
    <property type="entry name" value="MetI-like"/>
    <property type="match status" value="2"/>
</dbReference>
<evidence type="ECO:0000313" key="8">
    <source>
        <dbReference type="EMBL" id="QSO47741.1"/>
    </source>
</evidence>
<dbReference type="EMBL" id="CP071182">
    <property type="protein sequence ID" value="QSO47741.1"/>
    <property type="molecule type" value="Genomic_DNA"/>
</dbReference>
<feature type="transmembrane region" description="Helical" evidence="6">
    <location>
        <begin position="342"/>
        <end position="362"/>
    </location>
</feature>
<feature type="transmembrane region" description="Helical" evidence="6">
    <location>
        <begin position="298"/>
        <end position="322"/>
    </location>
</feature>
<feature type="transmembrane region" description="Helical" evidence="6">
    <location>
        <begin position="169"/>
        <end position="189"/>
    </location>
</feature>
<dbReference type="PANTHER" id="PTHR43839">
    <property type="entry name" value="OPPC IN A BINDING PROTEIN-DEPENDENT TRANSPORT SYSTEM"/>
    <property type="match status" value="1"/>
</dbReference>
<evidence type="ECO:0000256" key="5">
    <source>
        <dbReference type="ARBA" id="ARBA00023136"/>
    </source>
</evidence>
<keyword evidence="3 6" id="KW-0812">Transmembrane</keyword>
<keyword evidence="4 6" id="KW-1133">Transmembrane helix</keyword>
<accession>A0A9X7VZ49</accession>
<comment type="subcellular location">
    <subcellularLocation>
        <location evidence="6">Cell membrane</location>
        <topology evidence="6">Multi-pass membrane protein</topology>
    </subcellularLocation>
    <subcellularLocation>
        <location evidence="1">Membrane</location>
        <topology evidence="1">Multi-pass membrane protein</topology>
    </subcellularLocation>
</comment>